<organism evidence="1 2">
    <name type="scientific">Hyaloperonospora arabidopsidis (strain Emoy2)</name>
    <name type="common">Downy mildew agent</name>
    <name type="synonym">Peronospora arabidopsidis</name>
    <dbReference type="NCBI Taxonomy" id="559515"/>
    <lineage>
        <taxon>Eukaryota</taxon>
        <taxon>Sar</taxon>
        <taxon>Stramenopiles</taxon>
        <taxon>Oomycota</taxon>
        <taxon>Peronosporomycetes</taxon>
        <taxon>Peronosporales</taxon>
        <taxon>Peronosporaceae</taxon>
        <taxon>Hyaloperonospora</taxon>
    </lineage>
</organism>
<dbReference type="Proteomes" id="UP000011713">
    <property type="component" value="Unassembled WGS sequence"/>
</dbReference>
<dbReference type="EnsemblProtists" id="HpaT807383">
    <property type="protein sequence ID" value="HpaP807383"/>
    <property type="gene ID" value="HpaG807383"/>
</dbReference>
<sequence>MSRSSAGLKSLIEGHSFKTMFNDAWRRPVCPSRIALSTGILRWPGDRVLEHDVDRKRLFDSQCEKDAHRTRLLALRLKESSSRSR</sequence>
<reference evidence="1" key="2">
    <citation type="submission" date="2015-06" db="UniProtKB">
        <authorList>
            <consortium name="EnsemblProtists"/>
        </authorList>
    </citation>
    <scope>IDENTIFICATION</scope>
    <source>
        <strain evidence="1">Emoy2</strain>
    </source>
</reference>
<evidence type="ECO:0000313" key="2">
    <source>
        <dbReference type="Proteomes" id="UP000011713"/>
    </source>
</evidence>
<dbReference type="HOGENOM" id="CLU_2517406_0_0_1"/>
<dbReference type="VEuPathDB" id="FungiDB:HpaG807383"/>
<dbReference type="AlphaFoldDB" id="M4BLU8"/>
<dbReference type="InParanoid" id="M4BLU8"/>
<reference evidence="2" key="1">
    <citation type="journal article" date="2010" name="Science">
        <title>Signatures of adaptation to obligate biotrophy in the Hyaloperonospora arabidopsidis genome.</title>
        <authorList>
            <person name="Baxter L."/>
            <person name="Tripathy S."/>
            <person name="Ishaque N."/>
            <person name="Boot N."/>
            <person name="Cabral A."/>
            <person name="Kemen E."/>
            <person name="Thines M."/>
            <person name="Ah-Fong A."/>
            <person name="Anderson R."/>
            <person name="Badejoko W."/>
            <person name="Bittner-Eddy P."/>
            <person name="Boore J.L."/>
            <person name="Chibucos M.C."/>
            <person name="Coates M."/>
            <person name="Dehal P."/>
            <person name="Delehaunty K."/>
            <person name="Dong S."/>
            <person name="Downton P."/>
            <person name="Dumas B."/>
            <person name="Fabro G."/>
            <person name="Fronick C."/>
            <person name="Fuerstenberg S.I."/>
            <person name="Fulton L."/>
            <person name="Gaulin E."/>
            <person name="Govers F."/>
            <person name="Hughes L."/>
            <person name="Humphray S."/>
            <person name="Jiang R.H."/>
            <person name="Judelson H."/>
            <person name="Kamoun S."/>
            <person name="Kyung K."/>
            <person name="Meijer H."/>
            <person name="Minx P."/>
            <person name="Morris P."/>
            <person name="Nelson J."/>
            <person name="Phuntumart V."/>
            <person name="Qutob D."/>
            <person name="Rehmany A."/>
            <person name="Rougon-Cardoso A."/>
            <person name="Ryden P."/>
            <person name="Torto-Alalibo T."/>
            <person name="Studholme D."/>
            <person name="Wang Y."/>
            <person name="Win J."/>
            <person name="Wood J."/>
            <person name="Clifton S.W."/>
            <person name="Rogers J."/>
            <person name="Van den Ackerveken G."/>
            <person name="Jones J.D."/>
            <person name="McDowell J.M."/>
            <person name="Beynon J."/>
            <person name="Tyler B.M."/>
        </authorList>
    </citation>
    <scope>NUCLEOTIDE SEQUENCE [LARGE SCALE GENOMIC DNA]</scope>
    <source>
        <strain evidence="2">Emoy2</strain>
    </source>
</reference>
<evidence type="ECO:0000313" key="1">
    <source>
        <dbReference type="EnsemblProtists" id="HpaP807383"/>
    </source>
</evidence>
<proteinExistence type="predicted"/>
<name>M4BLU8_HYAAE</name>
<accession>M4BLU8</accession>
<keyword evidence="2" id="KW-1185">Reference proteome</keyword>
<protein>
    <submittedName>
        <fullName evidence="1">Uncharacterized protein</fullName>
    </submittedName>
</protein>
<dbReference type="EMBL" id="JH598398">
    <property type="status" value="NOT_ANNOTATED_CDS"/>
    <property type="molecule type" value="Genomic_DNA"/>
</dbReference>